<feature type="transmembrane region" description="Helical" evidence="1">
    <location>
        <begin position="62"/>
        <end position="78"/>
    </location>
</feature>
<proteinExistence type="predicted"/>
<dbReference type="OrthoDB" id="9781459at2"/>
<keyword evidence="1" id="KW-1133">Transmembrane helix</keyword>
<comment type="caution">
    <text evidence="2">The sequence shown here is derived from an EMBL/GenBank/DDBJ whole genome shotgun (WGS) entry which is preliminary data.</text>
</comment>
<dbReference type="RefSeq" id="WP_071865672.1">
    <property type="nucleotide sequence ID" value="NZ_JBHLVQ010000024.1"/>
</dbReference>
<dbReference type="Proteomes" id="UP000182835">
    <property type="component" value="Unassembled WGS sequence"/>
</dbReference>
<evidence type="ECO:0000313" key="2">
    <source>
        <dbReference type="EMBL" id="OJG13978.1"/>
    </source>
</evidence>
<organism evidence="2 3">
    <name type="scientific">Enterococcus canintestini</name>
    <dbReference type="NCBI Taxonomy" id="317010"/>
    <lineage>
        <taxon>Bacteria</taxon>
        <taxon>Bacillati</taxon>
        <taxon>Bacillota</taxon>
        <taxon>Bacilli</taxon>
        <taxon>Lactobacillales</taxon>
        <taxon>Enterococcaceae</taxon>
        <taxon>Enterococcus</taxon>
    </lineage>
</organism>
<feature type="transmembrane region" description="Helical" evidence="1">
    <location>
        <begin position="111"/>
        <end position="133"/>
    </location>
</feature>
<dbReference type="Pfam" id="PF09605">
    <property type="entry name" value="Trep_Strep"/>
    <property type="match status" value="1"/>
</dbReference>
<dbReference type="InterPro" id="IPR011733">
    <property type="entry name" value="CHP02185_IM"/>
</dbReference>
<feature type="transmembrane region" description="Helical" evidence="1">
    <location>
        <begin position="84"/>
        <end position="104"/>
    </location>
</feature>
<evidence type="ECO:0000313" key="3">
    <source>
        <dbReference type="Proteomes" id="UP000182835"/>
    </source>
</evidence>
<gene>
    <name evidence="2" type="ORF">RU96_GL001473</name>
</gene>
<feature type="transmembrane region" description="Helical" evidence="1">
    <location>
        <begin position="7"/>
        <end position="30"/>
    </location>
</feature>
<protein>
    <submittedName>
        <fullName evidence="2">Membrane protein</fullName>
    </submittedName>
</protein>
<feature type="transmembrane region" description="Helical" evidence="1">
    <location>
        <begin position="153"/>
        <end position="180"/>
    </location>
</feature>
<feature type="transmembrane region" description="Helical" evidence="1">
    <location>
        <begin position="36"/>
        <end position="55"/>
    </location>
</feature>
<name>A0A1L8R2K3_9ENTE</name>
<sequence length="191" mass="21237">MKTKDYIFIGLATVISLVIYFFSIMVSSIGGAFGHSISPGIFGLLSGIIFVYISYNYPRKGIFTIYTIVLLLFFTLMGGAYLPWFISSISMAILADIILSVFGYDRAIPQVASWALMQLGSAAGQWIPIWFFTDRFRQDWIDKGQSAATMDAMIHYAVGIWGIISVLVVASLSMIGVLIGRKVLKKYKNRT</sequence>
<dbReference type="EMBL" id="JXKG01000028">
    <property type="protein sequence ID" value="OJG13978.1"/>
    <property type="molecule type" value="Genomic_DNA"/>
</dbReference>
<dbReference type="AlphaFoldDB" id="A0A1L8R2K3"/>
<dbReference type="STRING" id="317010.RU96_GL001473"/>
<reference evidence="2 3" key="1">
    <citation type="submission" date="2014-12" db="EMBL/GenBank/DDBJ databases">
        <title>Draft genome sequences of 29 type strains of Enterococci.</title>
        <authorList>
            <person name="Zhong Z."/>
            <person name="Sun Z."/>
            <person name="Liu W."/>
            <person name="Zhang W."/>
            <person name="Zhang H."/>
        </authorList>
    </citation>
    <scope>NUCLEOTIDE SEQUENCE [LARGE SCALE GENOMIC DNA]</scope>
    <source>
        <strain evidence="2 3">DSM 21207</strain>
    </source>
</reference>
<accession>A0A1L8R2K3</accession>
<dbReference type="NCBIfam" id="TIGR02185">
    <property type="entry name" value="Trep_Strep"/>
    <property type="match status" value="1"/>
</dbReference>
<evidence type="ECO:0000256" key="1">
    <source>
        <dbReference type="SAM" id="Phobius"/>
    </source>
</evidence>
<keyword evidence="1" id="KW-0472">Membrane</keyword>
<keyword evidence="1" id="KW-0812">Transmembrane</keyword>